<dbReference type="CDD" id="cd00093">
    <property type="entry name" value="HTH_XRE"/>
    <property type="match status" value="1"/>
</dbReference>
<evidence type="ECO:0008006" key="3">
    <source>
        <dbReference type="Google" id="ProtNLM"/>
    </source>
</evidence>
<dbReference type="SUPFAM" id="SSF47413">
    <property type="entry name" value="lambda repressor-like DNA-binding domains"/>
    <property type="match status" value="1"/>
</dbReference>
<name>A0ABS5EWS2_9PROT</name>
<proteinExistence type="predicted"/>
<dbReference type="Proteomes" id="UP001196870">
    <property type="component" value="Unassembled WGS sequence"/>
</dbReference>
<reference evidence="2" key="1">
    <citation type="journal article" date="2021" name="Syst. Appl. Microbiol.">
        <title>Roseomonas hellenica sp. nov., isolated from roots of wild-growing Alkanna tinctoria.</title>
        <authorList>
            <person name="Rat A."/>
            <person name="Naranjo H.D."/>
            <person name="Lebbe L."/>
            <person name="Cnockaert M."/>
            <person name="Krigas N."/>
            <person name="Grigoriadou K."/>
            <person name="Maloupa E."/>
            <person name="Willems A."/>
        </authorList>
    </citation>
    <scope>NUCLEOTIDE SEQUENCE [LARGE SCALE GENOMIC DNA]</scope>
    <source>
        <strain evidence="2">LMG 31523</strain>
    </source>
</reference>
<dbReference type="InterPro" id="IPR010982">
    <property type="entry name" value="Lambda_DNA-bd_dom_sf"/>
</dbReference>
<dbReference type="Gene3D" id="1.10.260.40">
    <property type="entry name" value="lambda repressor-like DNA-binding domains"/>
    <property type="match status" value="1"/>
</dbReference>
<organism evidence="1 2">
    <name type="scientific">Plastoroseomonas hellenica</name>
    <dbReference type="NCBI Taxonomy" id="2687306"/>
    <lineage>
        <taxon>Bacteria</taxon>
        <taxon>Pseudomonadati</taxon>
        <taxon>Pseudomonadota</taxon>
        <taxon>Alphaproteobacteria</taxon>
        <taxon>Acetobacterales</taxon>
        <taxon>Acetobacteraceae</taxon>
        <taxon>Plastoroseomonas</taxon>
    </lineage>
</organism>
<protein>
    <recommendedName>
        <fullName evidence="3">HTH cro/C1-type domain-containing protein</fullName>
    </recommendedName>
</protein>
<gene>
    <name evidence="1" type="ORF">GXW71_10380</name>
</gene>
<evidence type="ECO:0000313" key="2">
    <source>
        <dbReference type="Proteomes" id="UP001196870"/>
    </source>
</evidence>
<sequence>MPDQDDPPIRGPGAKLGEYISAEQCRQARALLGLTPQALSSMAGVSAESIQRFEEADHTVSGRVRAAVGCVLARLGIDVEGEHRVRLNMSSREAPDAAVVDANFYARFSRVACVPPGVERGGSKGSRR</sequence>
<comment type="caution">
    <text evidence="1">The sequence shown here is derived from an EMBL/GenBank/DDBJ whole genome shotgun (WGS) entry which is preliminary data.</text>
</comment>
<evidence type="ECO:0000313" key="1">
    <source>
        <dbReference type="EMBL" id="MBR0664757.1"/>
    </source>
</evidence>
<dbReference type="InterPro" id="IPR001387">
    <property type="entry name" value="Cro/C1-type_HTH"/>
</dbReference>
<dbReference type="EMBL" id="JAAGBB010000010">
    <property type="protein sequence ID" value="MBR0664757.1"/>
    <property type="molecule type" value="Genomic_DNA"/>
</dbReference>
<dbReference type="RefSeq" id="WP_211852419.1">
    <property type="nucleotide sequence ID" value="NZ_JAAGBB010000010.1"/>
</dbReference>
<accession>A0ABS5EWS2</accession>
<keyword evidence="2" id="KW-1185">Reference proteome</keyword>